<reference evidence="3" key="3">
    <citation type="submission" date="2015-06" db="UniProtKB">
        <authorList>
            <consortium name="EnsemblMetazoa"/>
        </authorList>
    </citation>
    <scope>IDENTIFICATION</scope>
</reference>
<dbReference type="PANTHER" id="PTHR33887">
    <property type="entry name" value="PB1 DOMAIN-CONTAINING PROTEIN"/>
    <property type="match status" value="1"/>
</dbReference>
<evidence type="ECO:0000313" key="4">
    <source>
        <dbReference type="Proteomes" id="UP000014760"/>
    </source>
</evidence>
<dbReference type="Pfam" id="PF15874">
    <property type="entry name" value="Il2rg"/>
    <property type="match status" value="1"/>
</dbReference>
<dbReference type="InterPro" id="IPR039471">
    <property type="entry name" value="CXorf65-like"/>
</dbReference>
<dbReference type="OMA" id="CNPSCAV"/>
<accession>R7TJP8</accession>
<evidence type="ECO:0000313" key="2">
    <source>
        <dbReference type="EMBL" id="ELT94053.1"/>
    </source>
</evidence>
<feature type="region of interest" description="Disordered" evidence="1">
    <location>
        <begin position="78"/>
        <end position="101"/>
    </location>
</feature>
<evidence type="ECO:0000256" key="1">
    <source>
        <dbReference type="SAM" id="MobiDB-lite"/>
    </source>
</evidence>
<feature type="compositionally biased region" description="Basic and acidic residues" evidence="1">
    <location>
        <begin position="82"/>
        <end position="92"/>
    </location>
</feature>
<dbReference type="Proteomes" id="UP000014760">
    <property type="component" value="Unassembled WGS sequence"/>
</dbReference>
<dbReference type="EMBL" id="KB309537">
    <property type="protein sequence ID" value="ELT94053.1"/>
    <property type="molecule type" value="Genomic_DNA"/>
</dbReference>
<evidence type="ECO:0000313" key="3">
    <source>
        <dbReference type="EnsemblMetazoa" id="CapteP227931"/>
    </source>
</evidence>
<dbReference type="EMBL" id="AMQN01000289">
    <property type="status" value="NOT_ANNOTATED_CDS"/>
    <property type="molecule type" value="Genomic_DNA"/>
</dbReference>
<dbReference type="PANTHER" id="PTHR33887:SF5">
    <property type="entry name" value="PB1 DOMAIN-CONTAINING PROTEIN"/>
    <property type="match status" value="1"/>
</dbReference>
<sequence>MYITVKYGNNESLVCNPSCAIVNLMKSIKRRTGYGSTTMLLDLSDETGLVKELDMHRYDYANKYLSSHGTYILVEKQLPHGSQDEDAGHDTDGSSPAPPQFNYIPLLDNYGDHFPNFRLHVQMVEKRRKHRANSKSPSPAGVRGTKGKKDKQLARAASRKK</sequence>
<reference evidence="4" key="1">
    <citation type="submission" date="2012-12" db="EMBL/GenBank/DDBJ databases">
        <authorList>
            <person name="Hellsten U."/>
            <person name="Grimwood J."/>
            <person name="Chapman J.A."/>
            <person name="Shapiro H."/>
            <person name="Aerts A."/>
            <person name="Otillar R.P."/>
            <person name="Terry A.Y."/>
            <person name="Boore J.L."/>
            <person name="Simakov O."/>
            <person name="Marletaz F."/>
            <person name="Cho S.-J."/>
            <person name="Edsinger-Gonzales E."/>
            <person name="Havlak P."/>
            <person name="Kuo D.-H."/>
            <person name="Larsson T."/>
            <person name="Lv J."/>
            <person name="Arendt D."/>
            <person name="Savage R."/>
            <person name="Osoegawa K."/>
            <person name="de Jong P."/>
            <person name="Lindberg D.R."/>
            <person name="Seaver E.C."/>
            <person name="Weisblat D.A."/>
            <person name="Putnam N.H."/>
            <person name="Grigoriev I.V."/>
            <person name="Rokhsar D.S."/>
        </authorList>
    </citation>
    <scope>NUCLEOTIDE SEQUENCE</scope>
    <source>
        <strain evidence="4">I ESC-2004</strain>
    </source>
</reference>
<dbReference type="EnsemblMetazoa" id="CapteT227931">
    <property type="protein sequence ID" value="CapteP227931"/>
    <property type="gene ID" value="CapteG227931"/>
</dbReference>
<name>R7TJP8_CAPTE</name>
<feature type="region of interest" description="Disordered" evidence="1">
    <location>
        <begin position="125"/>
        <end position="161"/>
    </location>
</feature>
<dbReference type="AlphaFoldDB" id="R7TJP8"/>
<reference evidence="2 4" key="2">
    <citation type="journal article" date="2013" name="Nature">
        <title>Insights into bilaterian evolution from three spiralian genomes.</title>
        <authorList>
            <person name="Simakov O."/>
            <person name="Marletaz F."/>
            <person name="Cho S.J."/>
            <person name="Edsinger-Gonzales E."/>
            <person name="Havlak P."/>
            <person name="Hellsten U."/>
            <person name="Kuo D.H."/>
            <person name="Larsson T."/>
            <person name="Lv J."/>
            <person name="Arendt D."/>
            <person name="Savage R."/>
            <person name="Osoegawa K."/>
            <person name="de Jong P."/>
            <person name="Grimwood J."/>
            <person name="Chapman J.A."/>
            <person name="Shapiro H."/>
            <person name="Aerts A."/>
            <person name="Otillar R.P."/>
            <person name="Terry A.Y."/>
            <person name="Boore J.L."/>
            <person name="Grigoriev I.V."/>
            <person name="Lindberg D.R."/>
            <person name="Seaver E.C."/>
            <person name="Weisblat D.A."/>
            <person name="Putnam N.H."/>
            <person name="Rokhsar D.S."/>
        </authorList>
    </citation>
    <scope>NUCLEOTIDE SEQUENCE</scope>
    <source>
        <strain evidence="2 4">I ESC-2004</strain>
    </source>
</reference>
<organism evidence="2">
    <name type="scientific">Capitella teleta</name>
    <name type="common">Polychaete worm</name>
    <dbReference type="NCBI Taxonomy" id="283909"/>
    <lineage>
        <taxon>Eukaryota</taxon>
        <taxon>Metazoa</taxon>
        <taxon>Spiralia</taxon>
        <taxon>Lophotrochozoa</taxon>
        <taxon>Annelida</taxon>
        <taxon>Polychaeta</taxon>
        <taxon>Sedentaria</taxon>
        <taxon>Scolecida</taxon>
        <taxon>Capitellidae</taxon>
        <taxon>Capitella</taxon>
    </lineage>
</organism>
<gene>
    <name evidence="2" type="ORF">CAPTEDRAFT_227931</name>
</gene>
<dbReference type="OrthoDB" id="2109241at2759"/>
<proteinExistence type="predicted"/>
<protein>
    <submittedName>
        <fullName evidence="2 3">Uncharacterized protein</fullName>
    </submittedName>
</protein>
<keyword evidence="4" id="KW-1185">Reference proteome</keyword>
<dbReference type="HOGENOM" id="CLU_1671041_0_0_1"/>